<evidence type="ECO:0000256" key="8">
    <source>
        <dbReference type="SAM" id="MobiDB-lite"/>
    </source>
</evidence>
<dbReference type="PANTHER" id="PTHR11229">
    <property type="entry name" value="50S RIBOSOMAL PROTEIN L3"/>
    <property type="match status" value="1"/>
</dbReference>
<evidence type="ECO:0000256" key="2">
    <source>
        <dbReference type="ARBA" id="ARBA00022730"/>
    </source>
</evidence>
<name>A0A2H0RAZ2_UNCKA</name>
<proteinExistence type="inferred from homology"/>
<dbReference type="GO" id="GO:1990904">
    <property type="term" value="C:ribonucleoprotein complex"/>
    <property type="evidence" value="ECO:0007669"/>
    <property type="project" value="UniProtKB-KW"/>
</dbReference>
<dbReference type="Proteomes" id="UP000230214">
    <property type="component" value="Unassembled WGS sequence"/>
</dbReference>
<evidence type="ECO:0000256" key="3">
    <source>
        <dbReference type="ARBA" id="ARBA00022884"/>
    </source>
</evidence>
<dbReference type="InterPro" id="IPR000597">
    <property type="entry name" value="Ribosomal_uL3"/>
</dbReference>
<protein>
    <recommendedName>
        <fullName evidence="6">Large ribosomal subunit protein uL3</fullName>
    </recommendedName>
    <alternativeName>
        <fullName evidence="7">50S ribosomal protein L3</fullName>
    </alternativeName>
</protein>
<evidence type="ECO:0000256" key="6">
    <source>
        <dbReference type="ARBA" id="ARBA00035243"/>
    </source>
</evidence>
<evidence type="ECO:0000256" key="5">
    <source>
        <dbReference type="ARBA" id="ARBA00023274"/>
    </source>
</evidence>
<dbReference type="InterPro" id="IPR009000">
    <property type="entry name" value="Transl_B-barrel_sf"/>
</dbReference>
<dbReference type="PANTHER" id="PTHR11229:SF16">
    <property type="entry name" value="LARGE RIBOSOMAL SUBUNIT PROTEIN UL3C"/>
    <property type="match status" value="1"/>
</dbReference>
<comment type="caution">
    <text evidence="9">The sequence shown here is derived from an EMBL/GenBank/DDBJ whole genome shotgun (WGS) entry which is preliminary data.</text>
</comment>
<dbReference type="AlphaFoldDB" id="A0A2H0RAZ2"/>
<evidence type="ECO:0000256" key="1">
    <source>
        <dbReference type="ARBA" id="ARBA00006540"/>
    </source>
</evidence>
<evidence type="ECO:0000313" key="10">
    <source>
        <dbReference type="Proteomes" id="UP000230214"/>
    </source>
</evidence>
<dbReference type="EMBL" id="PCXU01000013">
    <property type="protein sequence ID" value="PIR43678.1"/>
    <property type="molecule type" value="Genomic_DNA"/>
</dbReference>
<sequence>MSKIKAKKLNMSQHFLEDGVVVPFTWVDILENLSIKEGDLLNITGISKGKGFAGVIKKHGFSRGPKTHGASDRERSPGSIGSATEVSRVLKGKKMAGRHGNKTVTLKKRQVLLVDSSKVAVSGPLPGSYGSILKIELIAK</sequence>
<evidence type="ECO:0000256" key="4">
    <source>
        <dbReference type="ARBA" id="ARBA00022980"/>
    </source>
</evidence>
<gene>
    <name evidence="9" type="primary">rplC</name>
    <name evidence="9" type="ORF">COV24_01315</name>
</gene>
<evidence type="ECO:0000313" key="9">
    <source>
        <dbReference type="EMBL" id="PIR43678.1"/>
    </source>
</evidence>
<reference evidence="9 10" key="1">
    <citation type="submission" date="2017-09" db="EMBL/GenBank/DDBJ databases">
        <title>Depth-based differentiation of microbial function through sediment-hosted aquifers and enrichment of novel symbionts in the deep terrestrial subsurface.</title>
        <authorList>
            <person name="Probst A.J."/>
            <person name="Ladd B."/>
            <person name="Jarett J.K."/>
            <person name="Geller-Mcgrath D.E."/>
            <person name="Sieber C.M."/>
            <person name="Emerson J.B."/>
            <person name="Anantharaman K."/>
            <person name="Thomas B.C."/>
            <person name="Malmstrom R."/>
            <person name="Stieglmeier M."/>
            <person name="Klingl A."/>
            <person name="Woyke T."/>
            <person name="Ryan C.M."/>
            <person name="Banfield J.F."/>
        </authorList>
    </citation>
    <scope>NUCLEOTIDE SEQUENCE [LARGE SCALE GENOMIC DNA]</scope>
    <source>
        <strain evidence="9">CG10_big_fil_rev_8_21_14_0_10_32_10</strain>
    </source>
</reference>
<feature type="region of interest" description="Disordered" evidence="8">
    <location>
        <begin position="59"/>
        <end position="84"/>
    </location>
</feature>
<keyword evidence="2" id="KW-0699">rRNA-binding</keyword>
<keyword evidence="4 9" id="KW-0689">Ribosomal protein</keyword>
<dbReference type="InterPro" id="IPR019927">
    <property type="entry name" value="Ribosomal_uL3_bac/org-type"/>
</dbReference>
<dbReference type="Pfam" id="PF00297">
    <property type="entry name" value="Ribosomal_L3"/>
    <property type="match status" value="1"/>
</dbReference>
<keyword evidence="3" id="KW-0694">RNA-binding</keyword>
<accession>A0A2H0RAZ2</accession>
<dbReference type="GO" id="GO:0005840">
    <property type="term" value="C:ribosome"/>
    <property type="evidence" value="ECO:0007669"/>
    <property type="project" value="UniProtKB-KW"/>
</dbReference>
<dbReference type="GO" id="GO:0003735">
    <property type="term" value="F:structural constituent of ribosome"/>
    <property type="evidence" value="ECO:0007669"/>
    <property type="project" value="InterPro"/>
</dbReference>
<dbReference type="Gene3D" id="2.40.30.10">
    <property type="entry name" value="Translation factors"/>
    <property type="match status" value="1"/>
</dbReference>
<organism evidence="9 10">
    <name type="scientific">candidate division WWE3 bacterium CG10_big_fil_rev_8_21_14_0_10_32_10</name>
    <dbReference type="NCBI Taxonomy" id="1975090"/>
    <lineage>
        <taxon>Bacteria</taxon>
        <taxon>Katanobacteria</taxon>
    </lineage>
</organism>
<comment type="similarity">
    <text evidence="1">Belongs to the universal ribosomal protein uL3 family.</text>
</comment>
<dbReference type="GO" id="GO:0006412">
    <property type="term" value="P:translation"/>
    <property type="evidence" value="ECO:0007669"/>
    <property type="project" value="InterPro"/>
</dbReference>
<dbReference type="SUPFAM" id="SSF50447">
    <property type="entry name" value="Translation proteins"/>
    <property type="match status" value="1"/>
</dbReference>
<evidence type="ECO:0000256" key="7">
    <source>
        <dbReference type="ARBA" id="ARBA00035457"/>
    </source>
</evidence>
<dbReference type="GO" id="GO:0019843">
    <property type="term" value="F:rRNA binding"/>
    <property type="evidence" value="ECO:0007669"/>
    <property type="project" value="UniProtKB-KW"/>
</dbReference>
<keyword evidence="5" id="KW-0687">Ribonucleoprotein</keyword>